<name>A0A7S1A7Z7_NOCSC</name>
<proteinExistence type="inferred from homology"/>
<dbReference type="EMBL" id="HBFQ01027018">
    <property type="protein sequence ID" value="CAD8844750.1"/>
    <property type="molecule type" value="Transcribed_RNA"/>
</dbReference>
<reference evidence="9" key="1">
    <citation type="submission" date="2021-01" db="EMBL/GenBank/DDBJ databases">
        <authorList>
            <person name="Corre E."/>
            <person name="Pelletier E."/>
            <person name="Niang G."/>
            <person name="Scheremetjew M."/>
            <person name="Finn R."/>
            <person name="Kale V."/>
            <person name="Holt S."/>
            <person name="Cochrane G."/>
            <person name="Meng A."/>
            <person name="Brown T."/>
            <person name="Cohen L."/>
        </authorList>
    </citation>
    <scope>NUCLEOTIDE SEQUENCE</scope>
</reference>
<dbReference type="InterPro" id="IPR013154">
    <property type="entry name" value="ADH-like_N"/>
</dbReference>
<accession>A0A7S1A7Z7</accession>
<sequence>MTSALQAMMGTTFLGVKTTSDTNPLGYVYEARNMPAMLQATDVLVRVHKTTICGTDLHILGGNVPGARPGLGLGHEGIGDIVDVGSAVQKWKVGDRVLCSCISACGTCRKCAAQRFGNCEHEEGGWVLGHTLDGMQSEFARVPFADTSCFRLPEKVEGSEEDRYLMLADILPTAYEIGLVDGQMADGKTLAVVGVGPVGLACILAAKAMYKAAAIVAVDLNESRLEIAKSMGATHTVQVHDGNAHLSAPQAVREELLAKLDELADDGVDVVVEAVGLPSGWDVAQEIVKAGGNIAILGVHGKPVTLNLQNMWYRNFTLTAGMVHGYSIPALMKQVEIGNLPAEKLISHHWDLSQVEEAYDMFSARKDGALKMLLTHRKEL</sequence>
<dbReference type="PROSITE" id="PS00059">
    <property type="entry name" value="ADH_ZINC"/>
    <property type="match status" value="1"/>
</dbReference>
<dbReference type="GO" id="GO:0008270">
    <property type="term" value="F:zinc ion binding"/>
    <property type="evidence" value="ECO:0007669"/>
    <property type="project" value="InterPro"/>
</dbReference>
<keyword evidence="5" id="KW-0560">Oxidoreductase</keyword>
<feature type="domain" description="Alcohol dehydrogenase-like C-terminal" evidence="7">
    <location>
        <begin position="197"/>
        <end position="330"/>
    </location>
</feature>
<dbReference type="SUPFAM" id="SSF51735">
    <property type="entry name" value="NAD(P)-binding Rossmann-fold domains"/>
    <property type="match status" value="1"/>
</dbReference>
<evidence type="ECO:0000256" key="4">
    <source>
        <dbReference type="ARBA" id="ARBA00022833"/>
    </source>
</evidence>
<comment type="similarity">
    <text evidence="2 6">Belongs to the zinc-containing alcohol dehydrogenase family.</text>
</comment>
<dbReference type="Pfam" id="PF00107">
    <property type="entry name" value="ADH_zinc_N"/>
    <property type="match status" value="1"/>
</dbReference>
<comment type="cofactor">
    <cofactor evidence="1 6">
        <name>Zn(2+)</name>
        <dbReference type="ChEBI" id="CHEBI:29105"/>
    </cofactor>
</comment>
<dbReference type="InterPro" id="IPR036291">
    <property type="entry name" value="NAD(P)-bd_dom_sf"/>
</dbReference>
<evidence type="ECO:0000259" key="8">
    <source>
        <dbReference type="Pfam" id="PF08240"/>
    </source>
</evidence>
<evidence type="ECO:0000256" key="6">
    <source>
        <dbReference type="RuleBase" id="RU361277"/>
    </source>
</evidence>
<dbReference type="PANTHER" id="PTHR42813:SF4">
    <property type="entry name" value="NADP-DEPENDENT ISOPROPANOL DEHYDROGENASE"/>
    <property type="match status" value="1"/>
</dbReference>
<dbReference type="GO" id="GO:0016491">
    <property type="term" value="F:oxidoreductase activity"/>
    <property type="evidence" value="ECO:0007669"/>
    <property type="project" value="UniProtKB-KW"/>
</dbReference>
<evidence type="ECO:0000256" key="5">
    <source>
        <dbReference type="ARBA" id="ARBA00023002"/>
    </source>
</evidence>
<protein>
    <recommendedName>
        <fullName evidence="10">Enoyl reductase (ER) domain-containing protein</fullName>
    </recommendedName>
</protein>
<evidence type="ECO:0008006" key="10">
    <source>
        <dbReference type="Google" id="ProtNLM"/>
    </source>
</evidence>
<evidence type="ECO:0000256" key="3">
    <source>
        <dbReference type="ARBA" id="ARBA00022723"/>
    </source>
</evidence>
<evidence type="ECO:0000256" key="1">
    <source>
        <dbReference type="ARBA" id="ARBA00001947"/>
    </source>
</evidence>
<dbReference type="SUPFAM" id="SSF50129">
    <property type="entry name" value="GroES-like"/>
    <property type="match status" value="1"/>
</dbReference>
<dbReference type="InterPro" id="IPR002328">
    <property type="entry name" value="ADH_Zn_CS"/>
</dbReference>
<dbReference type="Gene3D" id="3.90.180.10">
    <property type="entry name" value="Medium-chain alcohol dehydrogenases, catalytic domain"/>
    <property type="match status" value="1"/>
</dbReference>
<dbReference type="Pfam" id="PF08240">
    <property type="entry name" value="ADH_N"/>
    <property type="match status" value="1"/>
</dbReference>
<dbReference type="InterPro" id="IPR013149">
    <property type="entry name" value="ADH-like_C"/>
</dbReference>
<evidence type="ECO:0000256" key="2">
    <source>
        <dbReference type="ARBA" id="ARBA00008072"/>
    </source>
</evidence>
<feature type="domain" description="Alcohol dehydrogenase-like N-terminal" evidence="8">
    <location>
        <begin position="40"/>
        <end position="153"/>
    </location>
</feature>
<dbReference type="InterPro" id="IPR011032">
    <property type="entry name" value="GroES-like_sf"/>
</dbReference>
<dbReference type="PANTHER" id="PTHR42813">
    <property type="entry name" value="ZINC-TYPE ALCOHOL DEHYDROGENASE-LIKE"/>
    <property type="match status" value="1"/>
</dbReference>
<keyword evidence="4 6" id="KW-0862">Zinc</keyword>
<dbReference type="AlphaFoldDB" id="A0A7S1A7Z7"/>
<evidence type="ECO:0000313" key="9">
    <source>
        <dbReference type="EMBL" id="CAD8844750.1"/>
    </source>
</evidence>
<gene>
    <name evidence="9" type="ORF">NSCI0253_LOCUS19100</name>
</gene>
<evidence type="ECO:0000259" key="7">
    <source>
        <dbReference type="Pfam" id="PF00107"/>
    </source>
</evidence>
<dbReference type="Gene3D" id="3.40.50.720">
    <property type="entry name" value="NAD(P)-binding Rossmann-like Domain"/>
    <property type="match status" value="1"/>
</dbReference>
<organism evidence="9">
    <name type="scientific">Noctiluca scintillans</name>
    <name type="common">Sea sparkle</name>
    <name type="synonym">Red tide dinoflagellate</name>
    <dbReference type="NCBI Taxonomy" id="2966"/>
    <lineage>
        <taxon>Eukaryota</taxon>
        <taxon>Sar</taxon>
        <taxon>Alveolata</taxon>
        <taxon>Dinophyceae</taxon>
        <taxon>Noctilucales</taxon>
        <taxon>Noctilucaceae</taxon>
        <taxon>Noctiluca</taxon>
    </lineage>
</organism>
<keyword evidence="3 6" id="KW-0479">Metal-binding</keyword>